<dbReference type="Proteomes" id="UP000053660">
    <property type="component" value="Unassembled WGS sequence"/>
</dbReference>
<evidence type="ECO:0000256" key="1">
    <source>
        <dbReference type="SAM" id="Phobius"/>
    </source>
</evidence>
<reference evidence="2 3" key="1">
    <citation type="submission" date="2014-03" db="EMBL/GenBank/DDBJ databases">
        <title>Draft genome of the hookworm Oesophagostomum dentatum.</title>
        <authorList>
            <person name="Mitreva M."/>
        </authorList>
    </citation>
    <scope>NUCLEOTIDE SEQUENCE [LARGE SCALE GENOMIC DNA]</scope>
    <source>
        <strain evidence="2 3">OD-Hann</strain>
    </source>
</reference>
<feature type="transmembrane region" description="Helical" evidence="1">
    <location>
        <begin position="166"/>
        <end position="184"/>
    </location>
</feature>
<dbReference type="AlphaFoldDB" id="A0A0B1S821"/>
<sequence>MLRIENRELTEQNNSLMSRLSASTDTRCQESPSQSTVIYNEVHEIVPEKSGAAVESAAFISGPLPRVQVVPLYLLFHLMINLLLVNLEFDLDQLVQQLPEEDCAQQCNVQPSTSAEPLCTQPPCPSSGSTSPVDAGFLNTPRYGSGSCSVIMPGEFVAVEANLDNLFVALMGLLFISASAGILYE</sequence>
<dbReference type="OrthoDB" id="20960at2759"/>
<keyword evidence="1" id="KW-0472">Membrane</keyword>
<evidence type="ECO:0000313" key="2">
    <source>
        <dbReference type="EMBL" id="KHJ81074.1"/>
    </source>
</evidence>
<accession>A0A0B1S821</accession>
<gene>
    <name evidence="2" type="ORF">OESDEN_19242</name>
</gene>
<keyword evidence="1" id="KW-0812">Transmembrane</keyword>
<dbReference type="EMBL" id="KN594432">
    <property type="protein sequence ID" value="KHJ81074.1"/>
    <property type="molecule type" value="Genomic_DNA"/>
</dbReference>
<proteinExistence type="predicted"/>
<organism evidence="2 3">
    <name type="scientific">Oesophagostomum dentatum</name>
    <name type="common">Nodular worm</name>
    <dbReference type="NCBI Taxonomy" id="61180"/>
    <lineage>
        <taxon>Eukaryota</taxon>
        <taxon>Metazoa</taxon>
        <taxon>Ecdysozoa</taxon>
        <taxon>Nematoda</taxon>
        <taxon>Chromadorea</taxon>
        <taxon>Rhabditida</taxon>
        <taxon>Rhabditina</taxon>
        <taxon>Rhabditomorpha</taxon>
        <taxon>Strongyloidea</taxon>
        <taxon>Strongylidae</taxon>
        <taxon>Oesophagostomum</taxon>
    </lineage>
</organism>
<evidence type="ECO:0000313" key="3">
    <source>
        <dbReference type="Proteomes" id="UP000053660"/>
    </source>
</evidence>
<keyword evidence="1" id="KW-1133">Transmembrane helix</keyword>
<protein>
    <submittedName>
        <fullName evidence="2">Uncharacterized protein</fullName>
    </submittedName>
</protein>
<keyword evidence="3" id="KW-1185">Reference proteome</keyword>
<name>A0A0B1S821_OESDE</name>